<accession>A0A6A0AHV5</accession>
<reference evidence="1 2" key="1">
    <citation type="submission" date="2020-02" db="EMBL/GenBank/DDBJ databases">
        <title>Draft genome sequence of Haematococcus lacustris strain NIES-144.</title>
        <authorList>
            <person name="Morimoto D."/>
            <person name="Nakagawa S."/>
            <person name="Yoshida T."/>
            <person name="Sawayama S."/>
        </authorList>
    </citation>
    <scope>NUCLEOTIDE SEQUENCE [LARGE SCALE GENOMIC DNA]</scope>
    <source>
        <strain evidence="1 2">NIES-144</strain>
    </source>
</reference>
<name>A0A6A0AHV5_HAELA</name>
<dbReference type="EMBL" id="BLLF01006025">
    <property type="protein sequence ID" value="GFH31881.1"/>
    <property type="molecule type" value="Genomic_DNA"/>
</dbReference>
<comment type="caution">
    <text evidence="1">The sequence shown here is derived from an EMBL/GenBank/DDBJ whole genome shotgun (WGS) entry which is preliminary data.</text>
</comment>
<dbReference type="AlphaFoldDB" id="A0A6A0AHV5"/>
<dbReference type="Proteomes" id="UP000485058">
    <property type="component" value="Unassembled WGS sequence"/>
</dbReference>
<evidence type="ECO:0000313" key="2">
    <source>
        <dbReference type="Proteomes" id="UP000485058"/>
    </source>
</evidence>
<keyword evidence="2" id="KW-1185">Reference proteome</keyword>
<proteinExistence type="predicted"/>
<protein>
    <submittedName>
        <fullName evidence="1">Uncharacterized protein</fullName>
    </submittedName>
</protein>
<evidence type="ECO:0000313" key="1">
    <source>
        <dbReference type="EMBL" id="GFH31881.1"/>
    </source>
</evidence>
<organism evidence="1 2">
    <name type="scientific">Haematococcus lacustris</name>
    <name type="common">Green alga</name>
    <name type="synonym">Haematococcus pluvialis</name>
    <dbReference type="NCBI Taxonomy" id="44745"/>
    <lineage>
        <taxon>Eukaryota</taxon>
        <taxon>Viridiplantae</taxon>
        <taxon>Chlorophyta</taxon>
        <taxon>core chlorophytes</taxon>
        <taxon>Chlorophyceae</taxon>
        <taxon>CS clade</taxon>
        <taxon>Chlamydomonadales</taxon>
        <taxon>Haematococcaceae</taxon>
        <taxon>Haematococcus</taxon>
    </lineage>
</organism>
<sequence length="143" mass="15901">MPPPSYPLDRRKQQVQQLPTCASRSSHCDRACTVKRMGVAVDYVVIGVPVIGVKSRTFPVIVGPVVHFSRVHFFPRVSANAATLIIRYAKSCMRPSTPQVINFSVRSADHYGDITNCDFLVMEKDVLYPHDAAGRAQRPKAHP</sequence>
<gene>
    <name evidence="1" type="ORF">HaLaN_31004</name>
</gene>